<keyword evidence="1" id="KW-1133">Transmembrane helix</keyword>
<dbReference type="EMBL" id="MFVR01000002">
    <property type="protein sequence ID" value="OGJ02311.1"/>
    <property type="molecule type" value="Genomic_DNA"/>
</dbReference>
<keyword evidence="1" id="KW-0472">Membrane</keyword>
<comment type="caution">
    <text evidence="2">The sequence shown here is derived from an EMBL/GenBank/DDBJ whole genome shotgun (WGS) entry which is preliminary data.</text>
</comment>
<evidence type="ECO:0008006" key="4">
    <source>
        <dbReference type="Google" id="ProtNLM"/>
    </source>
</evidence>
<feature type="transmembrane region" description="Helical" evidence="1">
    <location>
        <begin position="45"/>
        <end position="69"/>
    </location>
</feature>
<organism evidence="2 3">
    <name type="scientific">Candidatus Nomurabacteria bacterium RIFCSPLOWO2_12_FULL_37_8</name>
    <dbReference type="NCBI Taxonomy" id="1801793"/>
    <lineage>
        <taxon>Bacteria</taxon>
        <taxon>Candidatus Nomuraibacteriota</taxon>
    </lineage>
</organism>
<dbReference type="Pfam" id="PF04070">
    <property type="entry name" value="DUF378"/>
    <property type="match status" value="1"/>
</dbReference>
<evidence type="ECO:0000313" key="3">
    <source>
        <dbReference type="Proteomes" id="UP000178661"/>
    </source>
</evidence>
<gene>
    <name evidence="2" type="ORF">A3G98_02060</name>
</gene>
<accession>A0A1F6Y7G0</accession>
<evidence type="ECO:0000256" key="1">
    <source>
        <dbReference type="SAM" id="Phobius"/>
    </source>
</evidence>
<dbReference type="Proteomes" id="UP000178661">
    <property type="component" value="Unassembled WGS sequence"/>
</dbReference>
<reference evidence="2 3" key="1">
    <citation type="journal article" date="2016" name="Nat. Commun.">
        <title>Thousands of microbial genomes shed light on interconnected biogeochemical processes in an aquifer system.</title>
        <authorList>
            <person name="Anantharaman K."/>
            <person name="Brown C.T."/>
            <person name="Hug L.A."/>
            <person name="Sharon I."/>
            <person name="Castelle C.J."/>
            <person name="Probst A.J."/>
            <person name="Thomas B.C."/>
            <person name="Singh A."/>
            <person name="Wilkins M.J."/>
            <person name="Karaoz U."/>
            <person name="Brodie E.L."/>
            <person name="Williams K.H."/>
            <person name="Hubbard S.S."/>
            <person name="Banfield J.F."/>
        </authorList>
    </citation>
    <scope>NUCLEOTIDE SEQUENCE [LARGE SCALE GENOMIC DNA]</scope>
</reference>
<name>A0A1F6Y7G0_9BACT</name>
<proteinExistence type="predicted"/>
<dbReference type="AlphaFoldDB" id="A0A1F6Y7G0"/>
<feature type="transmembrane region" description="Helical" evidence="1">
    <location>
        <begin position="21"/>
        <end position="39"/>
    </location>
</feature>
<keyword evidence="1" id="KW-0812">Transmembrane</keyword>
<evidence type="ECO:0000313" key="2">
    <source>
        <dbReference type="EMBL" id="OGJ02311.1"/>
    </source>
</evidence>
<dbReference type="InterPro" id="IPR007211">
    <property type="entry name" value="DUF378"/>
</dbReference>
<dbReference type="PANTHER" id="PTHR37304">
    <property type="entry name" value="MEMBRANE PROTEIN-RELATED"/>
    <property type="match status" value="1"/>
</dbReference>
<dbReference type="PANTHER" id="PTHR37304:SF1">
    <property type="entry name" value="MEMBRANE PROTEIN"/>
    <property type="match status" value="1"/>
</dbReference>
<protein>
    <recommendedName>
        <fullName evidence="4">DUF378 domain-containing protein</fullName>
    </recommendedName>
</protein>
<sequence>MMNSNCSCRWGGCSVSKIMNVLLVIGGINWGLVGLGMLLGNDLNVVHVVLGSMPTIELIVYLLVGVAAVMKLFGCKCKKCVASCASCACNVEGDANGKMGGSM</sequence>